<evidence type="ECO:0000313" key="2">
    <source>
        <dbReference type="Proteomes" id="UP000276133"/>
    </source>
</evidence>
<protein>
    <submittedName>
        <fullName evidence="1">Uncharacterized protein</fullName>
    </submittedName>
</protein>
<reference evidence="1 2" key="1">
    <citation type="journal article" date="2018" name="Sci. Rep.">
        <title>Genomic signatures of local adaptation to the degree of environmental predictability in rotifers.</title>
        <authorList>
            <person name="Franch-Gras L."/>
            <person name="Hahn C."/>
            <person name="Garcia-Roger E.M."/>
            <person name="Carmona M.J."/>
            <person name="Serra M."/>
            <person name="Gomez A."/>
        </authorList>
    </citation>
    <scope>NUCLEOTIDE SEQUENCE [LARGE SCALE GENOMIC DNA]</scope>
    <source>
        <strain evidence="1">HYR1</strain>
    </source>
</reference>
<dbReference type="EMBL" id="REGN01006058">
    <property type="protein sequence ID" value="RNA11056.1"/>
    <property type="molecule type" value="Genomic_DNA"/>
</dbReference>
<accession>A0A3M7QHZ3</accession>
<name>A0A3M7QHZ3_BRAPC</name>
<gene>
    <name evidence="1" type="ORF">BpHYR1_003396</name>
</gene>
<evidence type="ECO:0000313" key="1">
    <source>
        <dbReference type="EMBL" id="RNA11056.1"/>
    </source>
</evidence>
<organism evidence="1 2">
    <name type="scientific">Brachionus plicatilis</name>
    <name type="common">Marine rotifer</name>
    <name type="synonym">Brachionus muelleri</name>
    <dbReference type="NCBI Taxonomy" id="10195"/>
    <lineage>
        <taxon>Eukaryota</taxon>
        <taxon>Metazoa</taxon>
        <taxon>Spiralia</taxon>
        <taxon>Gnathifera</taxon>
        <taxon>Rotifera</taxon>
        <taxon>Eurotatoria</taxon>
        <taxon>Monogononta</taxon>
        <taxon>Pseudotrocha</taxon>
        <taxon>Ploima</taxon>
        <taxon>Brachionidae</taxon>
        <taxon>Brachionus</taxon>
    </lineage>
</organism>
<dbReference type="Proteomes" id="UP000276133">
    <property type="component" value="Unassembled WGS sequence"/>
</dbReference>
<sequence>MLRLRLFIDQIEKYLNNQLMMQLSIAEILTEDMLKIHQLQIQAKIPSGRLRTIGKQKPFPNSFSILYMTRLTESTNPRIIDFAST</sequence>
<comment type="caution">
    <text evidence="1">The sequence shown here is derived from an EMBL/GenBank/DDBJ whole genome shotgun (WGS) entry which is preliminary data.</text>
</comment>
<dbReference type="AlphaFoldDB" id="A0A3M7QHZ3"/>
<keyword evidence="2" id="KW-1185">Reference proteome</keyword>
<proteinExistence type="predicted"/>